<sequence>MNVDQLRRVLAELPGEMPVVLSDSKLGWMENAALYVAPAHRDRRVSGTYIYARHHAGSDNCHALLVSGFGQLDDDVVDISPQLAWPTVIDVEPEPQRSCARATTLAGLVSTSGPDTDDSQMRHSERQSQCGTIQ</sequence>
<accession>A0A2U3NSX5</accession>
<dbReference type="OrthoDB" id="4735249at2"/>
<proteinExistence type="predicted"/>
<gene>
    <name evidence="2" type="ORF">MRAB57_2432</name>
</gene>
<evidence type="ECO:0000313" key="3">
    <source>
        <dbReference type="Proteomes" id="UP000240988"/>
    </source>
</evidence>
<name>A0A2U3NSX5_9MYCO</name>
<dbReference type="AlphaFoldDB" id="A0A2U3NSX5"/>
<dbReference type="EMBL" id="FUFA01000004">
    <property type="protein sequence ID" value="SPM34612.1"/>
    <property type="molecule type" value="Genomic_DNA"/>
</dbReference>
<reference evidence="2 3" key="1">
    <citation type="submission" date="2017-01" db="EMBL/GenBank/DDBJ databases">
        <authorList>
            <consortium name="Urmite Genomes"/>
        </authorList>
    </citation>
    <scope>NUCLEOTIDE SEQUENCE [LARGE SCALE GENOMIC DNA]</scope>
    <source>
        <strain evidence="2 3">AB57</strain>
    </source>
</reference>
<evidence type="ECO:0000256" key="1">
    <source>
        <dbReference type="SAM" id="MobiDB-lite"/>
    </source>
</evidence>
<dbReference type="RefSeq" id="WP_077087782.1">
    <property type="nucleotide sequence ID" value="NZ_LT721901.1"/>
</dbReference>
<organism evidence="2 3">
    <name type="scientific">Mycobacterium rhizamassiliense</name>
    <dbReference type="NCBI Taxonomy" id="1841860"/>
    <lineage>
        <taxon>Bacteria</taxon>
        <taxon>Bacillati</taxon>
        <taxon>Actinomycetota</taxon>
        <taxon>Actinomycetes</taxon>
        <taxon>Mycobacteriales</taxon>
        <taxon>Mycobacteriaceae</taxon>
        <taxon>Mycobacterium</taxon>
    </lineage>
</organism>
<protein>
    <submittedName>
        <fullName evidence="2">Uncharacterized protein</fullName>
    </submittedName>
</protein>
<evidence type="ECO:0000313" key="2">
    <source>
        <dbReference type="EMBL" id="SPM34612.1"/>
    </source>
</evidence>
<dbReference type="STRING" id="1841860.GCA_900157375_02435"/>
<keyword evidence="3" id="KW-1185">Reference proteome</keyword>
<dbReference type="Proteomes" id="UP000240988">
    <property type="component" value="Unassembled WGS sequence"/>
</dbReference>
<feature type="region of interest" description="Disordered" evidence="1">
    <location>
        <begin position="109"/>
        <end position="134"/>
    </location>
</feature>